<keyword evidence="5" id="KW-1185">Reference proteome</keyword>
<keyword evidence="2 4" id="KW-0067">ATP-binding</keyword>
<dbReference type="Pfam" id="PF00005">
    <property type="entry name" value="ABC_tran"/>
    <property type="match status" value="1"/>
</dbReference>
<dbReference type="PROSITE" id="PS00211">
    <property type="entry name" value="ABC_TRANSPORTER_1"/>
    <property type="match status" value="1"/>
</dbReference>
<dbReference type="CDD" id="cd03214">
    <property type="entry name" value="ABC_Iron-Siderophores_B12_Hemin"/>
    <property type="match status" value="1"/>
</dbReference>
<dbReference type="InterPro" id="IPR003593">
    <property type="entry name" value="AAA+_ATPase"/>
</dbReference>
<dbReference type="PROSITE" id="PS50893">
    <property type="entry name" value="ABC_TRANSPORTER_2"/>
    <property type="match status" value="1"/>
</dbReference>
<dbReference type="InterPro" id="IPR017871">
    <property type="entry name" value="ABC_transporter-like_CS"/>
</dbReference>
<protein>
    <submittedName>
        <fullName evidence="4">ABC transporter ATP-binding protein</fullName>
    </submittedName>
</protein>
<dbReference type="EMBL" id="JBAPLU010000007">
    <property type="protein sequence ID" value="MEI4271803.1"/>
    <property type="molecule type" value="Genomic_DNA"/>
</dbReference>
<dbReference type="PANTHER" id="PTHR42794">
    <property type="entry name" value="HEMIN IMPORT ATP-BINDING PROTEIN HMUV"/>
    <property type="match status" value="1"/>
</dbReference>
<dbReference type="GO" id="GO:0005524">
    <property type="term" value="F:ATP binding"/>
    <property type="evidence" value="ECO:0007669"/>
    <property type="project" value="UniProtKB-KW"/>
</dbReference>
<dbReference type="Proteomes" id="UP001361570">
    <property type="component" value="Unassembled WGS sequence"/>
</dbReference>
<feature type="domain" description="ABC transporter" evidence="3">
    <location>
        <begin position="4"/>
        <end position="237"/>
    </location>
</feature>
<comment type="caution">
    <text evidence="4">The sequence shown here is derived from an EMBL/GenBank/DDBJ whole genome shotgun (WGS) entry which is preliminary data.</text>
</comment>
<dbReference type="InterPro" id="IPR027417">
    <property type="entry name" value="P-loop_NTPase"/>
</dbReference>
<evidence type="ECO:0000259" key="3">
    <source>
        <dbReference type="PROSITE" id="PS50893"/>
    </source>
</evidence>
<dbReference type="PANTHER" id="PTHR42794:SF2">
    <property type="entry name" value="ABC TRANSPORTER ATP-BINDING PROTEIN"/>
    <property type="match status" value="1"/>
</dbReference>
<name>A0ABU8DVB1_9ACTN</name>
<evidence type="ECO:0000313" key="4">
    <source>
        <dbReference type="EMBL" id="MEI4271803.1"/>
    </source>
</evidence>
<keyword evidence="1" id="KW-0547">Nucleotide-binding</keyword>
<sequence>MSRLRLRGLGVELGGATVVDALDLDCPAGSVVGLLGPNGSGKSTVLRTVYRALRPTSGAVLVDDEDVLSDLDARAHARLVAAMTQDQGPGFDFTVLEVVSTGRVPHQSSLARESRTDRDLVAGALARVGMAALAGRSFAELSGGEKQRVLLARALVQQPRVLVLDEPTNHLDVATQLALLELVRGLGVTVLAALHDLNLAATYCDAVHLLHDGVVVASGTPDDVLTEERIAAVFGVAAHRSRHPTTGRLHLSFSPLPSPFHPGVPL</sequence>
<organism evidence="4 5">
    <name type="scientific">Klenkia sesuvii</name>
    <dbReference type="NCBI Taxonomy" id="3103137"/>
    <lineage>
        <taxon>Bacteria</taxon>
        <taxon>Bacillati</taxon>
        <taxon>Actinomycetota</taxon>
        <taxon>Actinomycetes</taxon>
        <taxon>Geodermatophilales</taxon>
        <taxon>Geodermatophilaceae</taxon>
        <taxon>Klenkia</taxon>
    </lineage>
</organism>
<evidence type="ECO:0000256" key="1">
    <source>
        <dbReference type="ARBA" id="ARBA00022741"/>
    </source>
</evidence>
<dbReference type="Gene3D" id="3.40.50.300">
    <property type="entry name" value="P-loop containing nucleotide triphosphate hydrolases"/>
    <property type="match status" value="1"/>
</dbReference>
<reference evidence="4 5" key="1">
    <citation type="submission" date="2024-03" db="EMBL/GenBank/DDBJ databases">
        <title>Draft genome sequence of Klenkia sp. LSe6-5.</title>
        <authorList>
            <person name="Duangmal K."/>
            <person name="Chantavorakit T."/>
        </authorList>
    </citation>
    <scope>NUCLEOTIDE SEQUENCE [LARGE SCALE GENOMIC DNA]</scope>
    <source>
        <strain evidence="4 5">LSe6-5</strain>
    </source>
</reference>
<evidence type="ECO:0000256" key="2">
    <source>
        <dbReference type="ARBA" id="ARBA00022840"/>
    </source>
</evidence>
<accession>A0ABU8DVB1</accession>
<gene>
    <name evidence="4" type="ORF">TEK04_08710</name>
</gene>
<dbReference type="InterPro" id="IPR003439">
    <property type="entry name" value="ABC_transporter-like_ATP-bd"/>
</dbReference>
<proteinExistence type="predicted"/>
<dbReference type="RefSeq" id="WP_336403940.1">
    <property type="nucleotide sequence ID" value="NZ_JBAPLU010000007.1"/>
</dbReference>
<dbReference type="SUPFAM" id="SSF52540">
    <property type="entry name" value="P-loop containing nucleoside triphosphate hydrolases"/>
    <property type="match status" value="1"/>
</dbReference>
<dbReference type="SMART" id="SM00382">
    <property type="entry name" value="AAA"/>
    <property type="match status" value="1"/>
</dbReference>
<evidence type="ECO:0000313" key="5">
    <source>
        <dbReference type="Proteomes" id="UP001361570"/>
    </source>
</evidence>